<proteinExistence type="predicted"/>
<accession>A0A1L0B0W1</accession>
<dbReference type="EMBL" id="FQNF01000037">
    <property type="protein sequence ID" value="SGZ40048.1"/>
    <property type="molecule type" value="Genomic_DNA"/>
</dbReference>
<evidence type="ECO:0008006" key="4">
    <source>
        <dbReference type="Google" id="ProtNLM"/>
    </source>
</evidence>
<dbReference type="AlphaFoldDB" id="A0A1L0B0W1"/>
<dbReference type="VEuPathDB" id="FungiDB:HGUI_02248"/>
<keyword evidence="3" id="KW-1185">Reference proteome</keyword>
<feature type="region of interest" description="Disordered" evidence="1">
    <location>
        <begin position="103"/>
        <end position="170"/>
    </location>
</feature>
<feature type="region of interest" description="Disordered" evidence="1">
    <location>
        <begin position="15"/>
        <end position="34"/>
    </location>
</feature>
<evidence type="ECO:0000313" key="3">
    <source>
        <dbReference type="Proteomes" id="UP000183365"/>
    </source>
</evidence>
<dbReference type="Proteomes" id="UP000183365">
    <property type="component" value="Unassembled WGS sequence"/>
</dbReference>
<protein>
    <recommendedName>
        <fullName evidence="4">BRCT domain-containing protein</fullName>
    </recommendedName>
</protein>
<evidence type="ECO:0000256" key="1">
    <source>
        <dbReference type="SAM" id="MobiDB-lite"/>
    </source>
</evidence>
<feature type="compositionally biased region" description="Polar residues" evidence="1">
    <location>
        <begin position="130"/>
        <end position="143"/>
    </location>
</feature>
<name>A0A1L0B0W1_9ASCO</name>
<gene>
    <name evidence="2" type="ORF">HGUI_02248</name>
</gene>
<dbReference type="OrthoDB" id="3972696at2759"/>
<reference evidence="3" key="1">
    <citation type="submission" date="2016-11" db="EMBL/GenBank/DDBJ databases">
        <authorList>
            <person name="Guldener U."/>
        </authorList>
    </citation>
    <scope>NUCLEOTIDE SEQUENCE [LARGE SCALE GENOMIC DNA]</scope>
</reference>
<organism evidence="2 3">
    <name type="scientific">Hanseniaspora guilliermondii</name>
    <dbReference type="NCBI Taxonomy" id="56406"/>
    <lineage>
        <taxon>Eukaryota</taxon>
        <taxon>Fungi</taxon>
        <taxon>Dikarya</taxon>
        <taxon>Ascomycota</taxon>
        <taxon>Saccharomycotina</taxon>
        <taxon>Saccharomycetes</taxon>
        <taxon>Saccharomycodales</taxon>
        <taxon>Saccharomycodaceae</taxon>
        <taxon>Hanseniaspora</taxon>
    </lineage>
</organism>
<evidence type="ECO:0000313" key="2">
    <source>
        <dbReference type="EMBL" id="SGZ40048.1"/>
    </source>
</evidence>
<sequence>MELGNGIANIKGLFKDPFSDEESNRSDDSARSERFSTMEAYRKKICIQGLDDIMDDSELELGEEGEDKKVGLTKILRKPSLLYEERRPVQSILLEEEETMTKERSVSPVKKGRMSIESKGSQKGRKKKMSTTSQVFVKQSLLMNSPEKKKTKRTMSVSFQNEEDNKHQRTLDYYSPKKKNSTNEEELSFDDENKITSGILSGNILSNKDNLSDMKTQETQMLNVDDTEKDEQEIIMSPVMSNAMDPDDNEKSLNMGDTSAGEIISSLGVSEIFEAVQKDRRESEVMIDDIPSKGRSIKMYLAYHDNSMCLYPCILMKTTDDKCVVKNERMQMDWICKKRDIYYYDLKVDTEVHYDRKIFKIQQRERLVESGHDMKTDHLDNYVYVLMGVDGKRVKVGVDMIYLDMNDFSKVEDHLMKFQDNRDNVLTKTHERIGSTVGDGLKGFLFQFSDFDKNKEKEYVKIILKNGGEVIDKNDDIFEDKIRIIDRGRLEIVGMDKKNVPILLIENENYRVTKKLIEFMLLGWPIMRYDVVDRIIEGVDLEKNIDDFEEIIYDHKIIKNYDFSKFLMNYYGNKNNMLLGSTNLRYVRAFVPKKKMYDATKFDRVTSILLKCEEYKVELNDIKLILFYT</sequence>